<sequence>MTGWIAFAILAPLSATLLLLLVVTIADRDRIDDDLRTEIHSRMNYEQRSNIAEGKLASVDKVLKTAHGDLIHRSALQMALGRKELR</sequence>
<dbReference type="Proteomes" id="UP000257597">
    <property type="component" value="Segment"/>
</dbReference>
<proteinExistence type="predicted"/>
<gene>
    <name evidence="1" type="primary">95</name>
    <name evidence="1" type="ORF">SEA_DAREDEVIL_95</name>
</gene>
<evidence type="ECO:0000313" key="1">
    <source>
        <dbReference type="EMBL" id="AXH70482.1"/>
    </source>
</evidence>
<evidence type="ECO:0000313" key="2">
    <source>
        <dbReference type="Proteomes" id="UP000257597"/>
    </source>
</evidence>
<organism evidence="1 2">
    <name type="scientific">Gordonia phage Daredevil</name>
    <dbReference type="NCBI Taxonomy" id="2283286"/>
    <lineage>
        <taxon>Viruses</taxon>
        <taxon>Duplodnaviria</taxon>
        <taxon>Heunggongvirae</taxon>
        <taxon>Uroviricota</taxon>
        <taxon>Caudoviricetes</taxon>
        <taxon>Daredevilvirus</taxon>
        <taxon>Daredevilvirus daredevil</taxon>
    </lineage>
</organism>
<dbReference type="RefSeq" id="YP_009807209.1">
    <property type="nucleotide sequence ID" value="NC_048021.1"/>
</dbReference>
<dbReference type="GeneID" id="54998085"/>
<dbReference type="EMBL" id="MH590603">
    <property type="protein sequence ID" value="AXH70482.1"/>
    <property type="molecule type" value="Genomic_DNA"/>
</dbReference>
<protein>
    <submittedName>
        <fullName evidence="1">Uncharacterized protein</fullName>
    </submittedName>
</protein>
<accession>A0A345MIV1</accession>
<dbReference type="KEGG" id="vg:54998085"/>
<reference evidence="2" key="1">
    <citation type="submission" date="2018-07" db="EMBL/GenBank/DDBJ databases">
        <authorList>
            <person name="Quirk P.G."/>
            <person name="Krulwich T.A."/>
        </authorList>
    </citation>
    <scope>NUCLEOTIDE SEQUENCE [LARGE SCALE GENOMIC DNA]</scope>
</reference>
<name>A0A345MIV1_9CAUD</name>
<keyword evidence="2" id="KW-1185">Reference proteome</keyword>